<sequence>MPNNSVTASKVTTKSSNLKNGIVAIIIKLIFFGGLGYLIIRFIRKLKK</sequence>
<name>U5MN76_CLOSA</name>
<dbReference type="PATRIC" id="fig|1345695.3.peg.888"/>
<proteinExistence type="predicted"/>
<evidence type="ECO:0000313" key="3">
    <source>
        <dbReference type="Proteomes" id="UP000017118"/>
    </source>
</evidence>
<evidence type="ECO:0000256" key="1">
    <source>
        <dbReference type="SAM" id="Phobius"/>
    </source>
</evidence>
<dbReference type="EMBL" id="CP006721">
    <property type="protein sequence ID" value="AGX41953.1"/>
    <property type="molecule type" value="Genomic_DNA"/>
</dbReference>
<organism evidence="2 3">
    <name type="scientific">Clostridium saccharobutylicum DSM 13864</name>
    <dbReference type="NCBI Taxonomy" id="1345695"/>
    <lineage>
        <taxon>Bacteria</taxon>
        <taxon>Bacillati</taxon>
        <taxon>Bacillota</taxon>
        <taxon>Clostridia</taxon>
        <taxon>Eubacteriales</taxon>
        <taxon>Clostridiaceae</taxon>
        <taxon>Clostridium</taxon>
    </lineage>
</organism>
<dbReference type="HOGENOM" id="CLU_3151374_0_0_9"/>
<protein>
    <submittedName>
        <fullName evidence="2">Uncharacterized protein</fullName>
    </submittedName>
</protein>
<accession>U5MN76</accession>
<dbReference type="KEGG" id="csb:CLSA_c09420"/>
<evidence type="ECO:0000313" key="2">
    <source>
        <dbReference type="EMBL" id="AGX41953.1"/>
    </source>
</evidence>
<keyword evidence="1" id="KW-0812">Transmembrane</keyword>
<dbReference type="AlphaFoldDB" id="U5MN76"/>
<reference evidence="2 3" key="1">
    <citation type="journal article" date="2013" name="Genome Announc.">
        <title>Complete Genome Sequence of the Solvent Producer Clostridium saccharobutylicum NCP262 (DSM 13864).</title>
        <authorList>
            <person name="Poehlein A."/>
            <person name="Hartwich K."/>
            <person name="Krabben P."/>
            <person name="Ehrenreich A."/>
            <person name="Liebl W."/>
            <person name="Durre P."/>
            <person name="Gottschalk G."/>
            <person name="Daniel R."/>
        </authorList>
    </citation>
    <scope>NUCLEOTIDE SEQUENCE [LARGE SCALE GENOMIC DNA]</scope>
    <source>
        <strain evidence="2">DSM 13864</strain>
    </source>
</reference>
<feature type="transmembrane region" description="Helical" evidence="1">
    <location>
        <begin position="20"/>
        <end position="40"/>
    </location>
</feature>
<dbReference type="Proteomes" id="UP000017118">
    <property type="component" value="Chromosome"/>
</dbReference>
<gene>
    <name evidence="2" type="ORF">CLSA_c09420</name>
</gene>
<keyword evidence="3" id="KW-1185">Reference proteome</keyword>
<keyword evidence="1" id="KW-0472">Membrane</keyword>
<keyword evidence="1" id="KW-1133">Transmembrane helix</keyword>